<evidence type="ECO:0000313" key="3">
    <source>
        <dbReference type="Proteomes" id="UP000717995"/>
    </source>
</evidence>
<comment type="caution">
    <text evidence="2">The sequence shown here is derived from an EMBL/GenBank/DDBJ whole genome shotgun (WGS) entry which is preliminary data.</text>
</comment>
<proteinExistence type="inferred from homology"/>
<dbReference type="Gene3D" id="3.40.30.10">
    <property type="entry name" value="Glutaredoxin"/>
    <property type="match status" value="1"/>
</dbReference>
<dbReference type="PANTHER" id="PTHR12151:SF25">
    <property type="entry name" value="LINALOOL DEHYDRATASE_ISOMERASE DOMAIN-CONTAINING PROTEIN"/>
    <property type="match status" value="1"/>
</dbReference>
<dbReference type="InterPro" id="IPR003782">
    <property type="entry name" value="SCO1/SenC"/>
</dbReference>
<dbReference type="InterPro" id="IPR036249">
    <property type="entry name" value="Thioredoxin-like_sf"/>
</dbReference>
<comment type="similarity">
    <text evidence="1">Belongs to the SCO1/2 family.</text>
</comment>
<dbReference type="Pfam" id="PF02630">
    <property type="entry name" value="SCO1-SenC"/>
    <property type="match status" value="1"/>
</dbReference>
<reference evidence="2 3" key="1">
    <citation type="submission" date="2021-02" db="EMBL/GenBank/DDBJ databases">
        <authorList>
            <person name="Lee D.-H."/>
        </authorList>
    </citation>
    <scope>NUCLEOTIDE SEQUENCE [LARGE SCALE GENOMIC DNA]</scope>
    <source>
        <strain evidence="2 3">UL073</strain>
    </source>
</reference>
<dbReference type="SUPFAM" id="SSF52833">
    <property type="entry name" value="Thioredoxin-like"/>
    <property type="match status" value="1"/>
</dbReference>
<protein>
    <submittedName>
        <fullName evidence="2">SCO family protein</fullName>
    </submittedName>
</protein>
<accession>A0ABS2IGV4</accession>
<dbReference type="EMBL" id="JAFEUP010000005">
    <property type="protein sequence ID" value="MBM7062290.1"/>
    <property type="molecule type" value="Genomic_DNA"/>
</dbReference>
<gene>
    <name evidence="2" type="ORF">JQX08_16385</name>
</gene>
<organism evidence="2 3">
    <name type="scientific">Zestomonas insulae</name>
    <dbReference type="NCBI Taxonomy" id="2809017"/>
    <lineage>
        <taxon>Bacteria</taxon>
        <taxon>Pseudomonadati</taxon>
        <taxon>Pseudomonadota</taxon>
        <taxon>Gammaproteobacteria</taxon>
        <taxon>Pseudomonadales</taxon>
        <taxon>Pseudomonadaceae</taxon>
        <taxon>Zestomonas</taxon>
    </lineage>
</organism>
<dbReference type="Proteomes" id="UP000717995">
    <property type="component" value="Unassembled WGS sequence"/>
</dbReference>
<dbReference type="CDD" id="cd02968">
    <property type="entry name" value="SCO"/>
    <property type="match status" value="1"/>
</dbReference>
<name>A0ABS2IGV4_9GAMM</name>
<keyword evidence="3" id="KW-1185">Reference proteome</keyword>
<dbReference type="PANTHER" id="PTHR12151">
    <property type="entry name" value="ELECTRON TRANSPORT PROTIN SCO1/SENC FAMILY MEMBER"/>
    <property type="match status" value="1"/>
</dbReference>
<dbReference type="RefSeq" id="WP_205349483.1">
    <property type="nucleotide sequence ID" value="NZ_JAFEUP010000005.1"/>
</dbReference>
<evidence type="ECO:0000256" key="1">
    <source>
        <dbReference type="ARBA" id="ARBA00010996"/>
    </source>
</evidence>
<sequence length="205" mass="23116">MNTRRNIIAGLGTAALGLLAWRAGQDPVASDRAQDDGDAYLPNTKLYTHEGKAVRFYDDLVRDKIVAINMMYTSCGKRCPTMTANMRAVQQLLGERAGRDVFLYSITLEPLLDSPAVLKEYAEKYRIGRGWSFLTGDPDDMERLRYRLGFYDVNPEVDANKTNHTGMVRIGNDRFNRWTMAPALAEPKQILAVLNHIDPDMVMTV</sequence>
<evidence type="ECO:0000313" key="2">
    <source>
        <dbReference type="EMBL" id="MBM7062290.1"/>
    </source>
</evidence>